<feature type="domain" description="Ribosome maturation protein SDO1/SBDS N-terminal" evidence="2">
    <location>
        <begin position="27"/>
        <end position="108"/>
    </location>
</feature>
<dbReference type="InterPro" id="IPR039100">
    <property type="entry name" value="Sdo1/SBDS-like"/>
</dbReference>
<dbReference type="EMBL" id="DQ187321">
    <property type="protein sequence ID" value="ABA41644.1"/>
    <property type="molecule type" value="mRNA"/>
</dbReference>
<dbReference type="InterPro" id="IPR037188">
    <property type="entry name" value="Sdo1/SBDS_central_sf"/>
</dbReference>
<proteinExistence type="evidence at transcript level"/>
<dbReference type="Gene3D" id="3.30.1250.10">
    <property type="entry name" value="Ribosome maturation protein SBDS, N-terminal domain"/>
    <property type="match status" value="1"/>
</dbReference>
<dbReference type="AlphaFoldDB" id="Q3HWW1"/>
<dbReference type="SUPFAM" id="SSF109728">
    <property type="entry name" value="Hypothetical protein AF0491, middle domain"/>
    <property type="match status" value="1"/>
</dbReference>
<dbReference type="Gene3D" id="1.10.10.900">
    <property type="entry name" value="SBDS protein C-terminal domain, subdomain 1"/>
    <property type="match status" value="1"/>
</dbReference>
<feature type="compositionally biased region" description="Basic and acidic residues" evidence="1">
    <location>
        <begin position="20"/>
        <end position="29"/>
    </location>
</feature>
<protein>
    <submittedName>
        <fullName evidence="4">Shwachman-Bodian-Diamond protein-like protein</fullName>
    </submittedName>
</protein>
<dbReference type="PANTHER" id="PTHR10927:SF4">
    <property type="entry name" value="RIBOSOME MATURATION PROTEIN SDO1 HOMOLOG"/>
    <property type="match status" value="1"/>
</dbReference>
<reference evidence="4" key="2">
    <citation type="journal article" date="2006" name="Genomics">
        <title>Phylogeny, sequence conservation, and functional complementation of the SBDS protein family.</title>
        <authorList>
            <person name="Boocock G.R."/>
            <person name="Marit M.R."/>
            <person name="Rommens J.M."/>
        </authorList>
    </citation>
    <scope>NUCLEOTIDE SEQUENCE</scope>
</reference>
<name>Q3HWW1_CYAPA</name>
<accession>Q3HWW1</accession>
<dbReference type="InterPro" id="IPR018978">
    <property type="entry name" value="SDO1/SBDS_central"/>
</dbReference>
<dbReference type="Pfam" id="PF01172">
    <property type="entry name" value="SBDS_N"/>
    <property type="match status" value="1"/>
</dbReference>
<dbReference type="InterPro" id="IPR036786">
    <property type="entry name" value="Ribosome_mat_SBDS_N_sf"/>
</dbReference>
<evidence type="ECO:0000313" key="4">
    <source>
        <dbReference type="EMBL" id="ABA41644.1"/>
    </source>
</evidence>
<dbReference type="PANTHER" id="PTHR10927">
    <property type="entry name" value="RIBOSOME MATURATION PROTEIN SBDS"/>
    <property type="match status" value="1"/>
</dbReference>
<sequence>MPKGEHLKGQPQKGSSAGHGHSEGQHVTYEDKKKHQYTIVCKPGMAEKFKAGKVGFSQVLVQDAVFKNAKLDATYTDAELSTTFGTSRLEDVVHQILDKGEIKLSAAEIKEKQEAKRREIIGALHKSYVDARTNAPLPERKLEELFDQLKVKVEHDQEAAQQMQAVVKAINPTMPIAQRQIEGTLVVVSKFVSQAKTIVPKHATV</sequence>
<reference evidence="4" key="1">
    <citation type="submission" date="2005-08" db="EMBL/GenBank/DDBJ databases">
        <authorList>
            <person name="Lang F."/>
            <person name="Loeffelhardt W."/>
        </authorList>
    </citation>
    <scope>NUCLEOTIDE SEQUENCE</scope>
</reference>
<dbReference type="InterPro" id="IPR019783">
    <property type="entry name" value="SDO1/SBDS_N"/>
</dbReference>
<dbReference type="SUPFAM" id="SSF89895">
    <property type="entry name" value="FYSH domain"/>
    <property type="match status" value="1"/>
</dbReference>
<organism evidence="4">
    <name type="scientific">Cyanophora paradoxa</name>
    <dbReference type="NCBI Taxonomy" id="2762"/>
    <lineage>
        <taxon>Eukaryota</taxon>
        <taxon>Glaucocystophyceae</taxon>
        <taxon>Cyanophorales</taxon>
        <taxon>Cyanophoraceae</taxon>
        <taxon>Cyanophora</taxon>
    </lineage>
</organism>
<evidence type="ECO:0000259" key="2">
    <source>
        <dbReference type="Pfam" id="PF01172"/>
    </source>
</evidence>
<feature type="non-terminal residue" evidence="4">
    <location>
        <position position="205"/>
    </location>
</feature>
<dbReference type="GO" id="GO:0042254">
    <property type="term" value="P:ribosome biogenesis"/>
    <property type="evidence" value="ECO:0007669"/>
    <property type="project" value="InterPro"/>
</dbReference>
<evidence type="ECO:0000259" key="3">
    <source>
        <dbReference type="Pfam" id="PF09377"/>
    </source>
</evidence>
<evidence type="ECO:0000256" key="1">
    <source>
        <dbReference type="SAM" id="MobiDB-lite"/>
    </source>
</evidence>
<dbReference type="Pfam" id="PF09377">
    <property type="entry name" value="SBDS_domain_II"/>
    <property type="match status" value="1"/>
</dbReference>
<feature type="region of interest" description="Disordered" evidence="1">
    <location>
        <begin position="1"/>
        <end position="29"/>
    </location>
</feature>
<feature type="domain" description="Ribosome maturation protein SDO1/SBDS central" evidence="3">
    <location>
        <begin position="118"/>
        <end position="177"/>
    </location>
</feature>